<keyword evidence="16" id="KW-1185">Reference proteome</keyword>
<dbReference type="Gene3D" id="1.10.1410.40">
    <property type="match status" value="1"/>
</dbReference>
<dbReference type="InterPro" id="IPR046903">
    <property type="entry name" value="Mab-21-like_nuc_Trfase"/>
</dbReference>
<feature type="domain" description="Mab-21-like nucleotidyltransferase" evidence="13">
    <location>
        <begin position="67"/>
        <end position="248"/>
    </location>
</feature>
<keyword evidence="11" id="KW-0464">Manganese</keyword>
<evidence type="ECO:0000259" key="14">
    <source>
        <dbReference type="Pfam" id="PF20266"/>
    </source>
</evidence>
<dbReference type="InterPro" id="IPR046906">
    <property type="entry name" value="Mab-21_HhH/H2TH-like"/>
</dbReference>
<keyword evidence="12" id="KW-0472">Membrane</keyword>
<dbReference type="EMBL" id="AP028922">
    <property type="protein sequence ID" value="BET02224.1"/>
    <property type="molecule type" value="Genomic_DNA"/>
</dbReference>
<evidence type="ECO:0000256" key="2">
    <source>
        <dbReference type="ARBA" id="ARBA00001946"/>
    </source>
</evidence>
<evidence type="ECO:0000256" key="4">
    <source>
        <dbReference type="ARBA" id="ARBA00022679"/>
    </source>
</evidence>
<dbReference type="PANTHER" id="PTHR10656">
    <property type="entry name" value="CELL FATE DETERMINING PROTEIN MAB21-RELATED"/>
    <property type="match status" value="1"/>
</dbReference>
<proteinExistence type="inferred from homology"/>
<dbReference type="PANTHER" id="PTHR10656:SF42">
    <property type="entry name" value="CYCLIC GMP-AMP SYNTHASE-LIKE PROTEIN-RELATED"/>
    <property type="match status" value="1"/>
</dbReference>
<gene>
    <name evidence="15" type="ORF">NTJ_15042</name>
</gene>
<evidence type="ECO:0000313" key="15">
    <source>
        <dbReference type="EMBL" id="BET02224.1"/>
    </source>
</evidence>
<evidence type="ECO:0000256" key="7">
    <source>
        <dbReference type="ARBA" id="ARBA00022741"/>
    </source>
</evidence>
<evidence type="ECO:0000256" key="1">
    <source>
        <dbReference type="ARBA" id="ARBA00001936"/>
    </source>
</evidence>
<accession>A0ABN7BCX2</accession>
<keyword evidence="6" id="KW-0479">Metal-binding</keyword>
<sequence>MREENFYRPLEKYLDTINSECIAMEESDTKLSVQITLTILDKIISRLKETDDFFKATYNRNTYVGSYFDGLRVKEATEFDVNCVLSLPVDYSKIVVSRDPRHPGYVKINLLNSAYTGAKLQRFQSETVKLFKMVDPYGFLSHEAVLRWWESMFSRIHLNELDVDGRKFKITFHKAGPAMTASIHSRSQQIDVDIVPVIEFTPRFAPPQPIRWKNLEFSSWFAVPKRLAYDPSLWRISFPGQEQQIMNGKFYLKMTNRFLKRFRDANNWKDLTSYYIKTMFIWEAYEQEFDYHFRKNRGYLLVYFLNKLSDYLDRGHLPFFWDDRMNLLEKIKYDSLLNYSFRIKRLVSKLERLIEEDRPSELNELMIEAFYPPDERRSRLSMPVLPDSSSDSSGDHNWELVEPAGDAGLVRSSPRQQTEENPWSTFAVLAGVGAVAMAGAFMFASFASKKK</sequence>
<keyword evidence="4" id="KW-0808">Transferase</keyword>
<keyword evidence="8" id="KW-0067">ATP-binding</keyword>
<comment type="cofactor">
    <cofactor evidence="1">
        <name>Mn(2+)</name>
        <dbReference type="ChEBI" id="CHEBI:29035"/>
    </cofactor>
</comment>
<name>A0ABN7BCX2_9HEMI</name>
<evidence type="ECO:0000256" key="10">
    <source>
        <dbReference type="ARBA" id="ARBA00023134"/>
    </source>
</evidence>
<evidence type="ECO:0000256" key="8">
    <source>
        <dbReference type="ARBA" id="ARBA00022840"/>
    </source>
</evidence>
<keyword evidence="5" id="KW-0548">Nucleotidyltransferase</keyword>
<keyword evidence="9" id="KW-0460">Magnesium</keyword>
<dbReference type="Gene3D" id="3.30.460.90">
    <property type="match status" value="1"/>
</dbReference>
<evidence type="ECO:0000256" key="3">
    <source>
        <dbReference type="ARBA" id="ARBA00008307"/>
    </source>
</evidence>
<evidence type="ECO:0000256" key="9">
    <source>
        <dbReference type="ARBA" id="ARBA00022842"/>
    </source>
</evidence>
<evidence type="ECO:0000313" key="16">
    <source>
        <dbReference type="Proteomes" id="UP001307889"/>
    </source>
</evidence>
<evidence type="ECO:0000256" key="11">
    <source>
        <dbReference type="ARBA" id="ARBA00023211"/>
    </source>
</evidence>
<reference evidence="15 16" key="1">
    <citation type="submission" date="2023-09" db="EMBL/GenBank/DDBJ databases">
        <title>Nesidiocoris tenuis whole genome shotgun sequence.</title>
        <authorList>
            <person name="Shibata T."/>
            <person name="Shimoda M."/>
            <person name="Kobayashi T."/>
            <person name="Uehara T."/>
        </authorList>
    </citation>
    <scope>NUCLEOTIDE SEQUENCE [LARGE SCALE GENOMIC DNA]</scope>
    <source>
        <strain evidence="15 16">Japan</strain>
    </source>
</reference>
<evidence type="ECO:0000256" key="12">
    <source>
        <dbReference type="SAM" id="Phobius"/>
    </source>
</evidence>
<evidence type="ECO:0008006" key="17">
    <source>
        <dbReference type="Google" id="ProtNLM"/>
    </source>
</evidence>
<protein>
    <recommendedName>
        <fullName evidence="17">Mab-21-like nucleotidyltransferase domain-containing protein</fullName>
    </recommendedName>
</protein>
<feature type="domain" description="Mab-21-like HhH/H2TH-like" evidence="14">
    <location>
        <begin position="255"/>
        <end position="343"/>
    </location>
</feature>
<dbReference type="Pfam" id="PF20266">
    <property type="entry name" value="Mab-21_C"/>
    <property type="match status" value="1"/>
</dbReference>
<dbReference type="Proteomes" id="UP001307889">
    <property type="component" value="Chromosome 14"/>
</dbReference>
<evidence type="ECO:0000256" key="6">
    <source>
        <dbReference type="ARBA" id="ARBA00022723"/>
    </source>
</evidence>
<evidence type="ECO:0000259" key="13">
    <source>
        <dbReference type="Pfam" id="PF03281"/>
    </source>
</evidence>
<keyword evidence="12" id="KW-1133">Transmembrane helix</keyword>
<keyword evidence="7" id="KW-0547">Nucleotide-binding</keyword>
<dbReference type="Pfam" id="PF03281">
    <property type="entry name" value="Mab-21"/>
    <property type="match status" value="1"/>
</dbReference>
<organism evidence="15 16">
    <name type="scientific">Nesidiocoris tenuis</name>
    <dbReference type="NCBI Taxonomy" id="355587"/>
    <lineage>
        <taxon>Eukaryota</taxon>
        <taxon>Metazoa</taxon>
        <taxon>Ecdysozoa</taxon>
        <taxon>Arthropoda</taxon>
        <taxon>Hexapoda</taxon>
        <taxon>Insecta</taxon>
        <taxon>Pterygota</taxon>
        <taxon>Neoptera</taxon>
        <taxon>Paraneoptera</taxon>
        <taxon>Hemiptera</taxon>
        <taxon>Heteroptera</taxon>
        <taxon>Panheteroptera</taxon>
        <taxon>Cimicomorpha</taxon>
        <taxon>Miridae</taxon>
        <taxon>Dicyphina</taxon>
        <taxon>Nesidiocoris</taxon>
    </lineage>
</organism>
<keyword evidence="10" id="KW-0342">GTP-binding</keyword>
<comment type="similarity">
    <text evidence="3">Belongs to the mab-21 family.</text>
</comment>
<feature type="transmembrane region" description="Helical" evidence="12">
    <location>
        <begin position="423"/>
        <end position="447"/>
    </location>
</feature>
<dbReference type="SMART" id="SM01265">
    <property type="entry name" value="Mab-21"/>
    <property type="match status" value="1"/>
</dbReference>
<comment type="cofactor">
    <cofactor evidence="2">
        <name>Mg(2+)</name>
        <dbReference type="ChEBI" id="CHEBI:18420"/>
    </cofactor>
</comment>
<keyword evidence="12" id="KW-0812">Transmembrane</keyword>
<dbReference type="InterPro" id="IPR024810">
    <property type="entry name" value="MAB21L/cGLR"/>
</dbReference>
<evidence type="ECO:0000256" key="5">
    <source>
        <dbReference type="ARBA" id="ARBA00022695"/>
    </source>
</evidence>